<dbReference type="EMBL" id="WTYQ01000003">
    <property type="protein sequence ID" value="MXP26147.1"/>
    <property type="molecule type" value="Genomic_DNA"/>
</dbReference>
<keyword evidence="8" id="KW-1185">Reference proteome</keyword>
<dbReference type="InterPro" id="IPR044880">
    <property type="entry name" value="NCX_ion-bd_dom_sf"/>
</dbReference>
<dbReference type="NCBIfam" id="TIGR00367">
    <property type="entry name" value="calcium/sodium antiporter"/>
    <property type="match status" value="1"/>
</dbReference>
<evidence type="ECO:0000313" key="8">
    <source>
        <dbReference type="Proteomes" id="UP000460561"/>
    </source>
</evidence>
<proteinExistence type="predicted"/>
<feature type="transmembrane region" description="Helical" evidence="5">
    <location>
        <begin position="268"/>
        <end position="289"/>
    </location>
</feature>
<dbReference type="GO" id="GO:0006874">
    <property type="term" value="P:intracellular calcium ion homeostasis"/>
    <property type="evidence" value="ECO:0007669"/>
    <property type="project" value="TreeGrafter"/>
</dbReference>
<dbReference type="OrthoDB" id="9794225at2"/>
<evidence type="ECO:0000259" key="6">
    <source>
        <dbReference type="Pfam" id="PF01699"/>
    </source>
</evidence>
<evidence type="ECO:0000256" key="5">
    <source>
        <dbReference type="SAM" id="Phobius"/>
    </source>
</evidence>
<keyword evidence="3 5" id="KW-1133">Transmembrane helix</keyword>
<comment type="caution">
    <text evidence="7">The sequence shown here is derived from an EMBL/GenBank/DDBJ whole genome shotgun (WGS) entry which is preliminary data.</text>
</comment>
<gene>
    <name evidence="7" type="ORF">GRI39_08870</name>
</gene>
<dbReference type="Proteomes" id="UP000460561">
    <property type="component" value="Unassembled WGS sequence"/>
</dbReference>
<evidence type="ECO:0000256" key="2">
    <source>
        <dbReference type="ARBA" id="ARBA00022692"/>
    </source>
</evidence>
<sequence length="315" mass="31927">MIFSIICVLGGLAALAIGGEFLVRGGVGLAQKAGLQPLLIGLVVIGFGTSMPELVTSVEAARAGSPDIAWGNIVGSNIANSLLVLGVAAMVAPIVLSGKGDRRDPMVVLAASVVLLVLAWSGVAHVLIGLALVLLLIAYIVSRYWTDRGTETASEVPEEASGPPPAGWGKPMVQTAVGLAILLVGGRFLVSGAIDLSRAFGMSETLIGLTVVAIGTSLPELVTSAIAAWRGQSGVALGNVLGSNLYNILGIGGATMMMSPVAIPRTMLTLDIPLMVMSAVAIALIAAFAKGIGRVLGGFFTVLYLAYLGALVAMA</sequence>
<accession>A0A845A9F5</accession>
<protein>
    <submittedName>
        <fullName evidence="7">Calcium/sodium antiporter</fullName>
    </submittedName>
</protein>
<dbReference type="InterPro" id="IPR004481">
    <property type="entry name" value="K/Na/Ca-exchanger"/>
</dbReference>
<feature type="transmembrane region" description="Helical" evidence="5">
    <location>
        <begin position="235"/>
        <end position="256"/>
    </location>
</feature>
<evidence type="ECO:0000256" key="3">
    <source>
        <dbReference type="ARBA" id="ARBA00022989"/>
    </source>
</evidence>
<feature type="domain" description="Sodium/calcium exchanger membrane region" evidence="6">
    <location>
        <begin position="173"/>
        <end position="310"/>
    </location>
</feature>
<dbReference type="GO" id="GO:0008273">
    <property type="term" value="F:calcium, potassium:sodium antiporter activity"/>
    <property type="evidence" value="ECO:0007669"/>
    <property type="project" value="TreeGrafter"/>
</dbReference>
<evidence type="ECO:0000313" key="7">
    <source>
        <dbReference type="EMBL" id="MXP26147.1"/>
    </source>
</evidence>
<dbReference type="GO" id="GO:0005262">
    <property type="term" value="F:calcium channel activity"/>
    <property type="evidence" value="ECO:0007669"/>
    <property type="project" value="TreeGrafter"/>
</dbReference>
<dbReference type="Gene3D" id="1.20.1420.30">
    <property type="entry name" value="NCX, central ion-binding region"/>
    <property type="match status" value="1"/>
</dbReference>
<evidence type="ECO:0000256" key="1">
    <source>
        <dbReference type="ARBA" id="ARBA00004141"/>
    </source>
</evidence>
<feature type="transmembrane region" description="Helical" evidence="5">
    <location>
        <begin position="172"/>
        <end position="194"/>
    </location>
</feature>
<dbReference type="Pfam" id="PF01699">
    <property type="entry name" value="Na_Ca_ex"/>
    <property type="match status" value="2"/>
</dbReference>
<evidence type="ECO:0000256" key="4">
    <source>
        <dbReference type="ARBA" id="ARBA00023136"/>
    </source>
</evidence>
<dbReference type="InterPro" id="IPR004837">
    <property type="entry name" value="NaCa_Exmemb"/>
</dbReference>
<reference evidence="7 8" key="1">
    <citation type="submission" date="2019-12" db="EMBL/GenBank/DDBJ databases">
        <title>Genomic-based taxomic classification of the family Erythrobacteraceae.</title>
        <authorList>
            <person name="Xu L."/>
        </authorList>
    </citation>
    <scope>NUCLEOTIDE SEQUENCE [LARGE SCALE GENOMIC DNA]</scope>
    <source>
        <strain evidence="7 8">DSM 18604</strain>
    </source>
</reference>
<feature type="domain" description="Sodium/calcium exchanger membrane region" evidence="6">
    <location>
        <begin position="4"/>
        <end position="144"/>
    </location>
</feature>
<name>A0A845A9F5_9SPHN</name>
<feature type="transmembrane region" description="Helical" evidence="5">
    <location>
        <begin position="206"/>
        <end position="229"/>
    </location>
</feature>
<feature type="transmembrane region" description="Helical" evidence="5">
    <location>
        <begin position="108"/>
        <end position="141"/>
    </location>
</feature>
<comment type="subcellular location">
    <subcellularLocation>
        <location evidence="1">Membrane</location>
        <topology evidence="1">Multi-pass membrane protein</topology>
    </subcellularLocation>
</comment>
<dbReference type="RefSeq" id="WP_160739365.1">
    <property type="nucleotide sequence ID" value="NZ_WTYQ01000003.1"/>
</dbReference>
<feature type="transmembrane region" description="Helical" evidence="5">
    <location>
        <begin position="78"/>
        <end position="96"/>
    </location>
</feature>
<organism evidence="7 8">
    <name type="scientific">Altericroceibacterium indicum</name>
    <dbReference type="NCBI Taxonomy" id="374177"/>
    <lineage>
        <taxon>Bacteria</taxon>
        <taxon>Pseudomonadati</taxon>
        <taxon>Pseudomonadota</taxon>
        <taxon>Alphaproteobacteria</taxon>
        <taxon>Sphingomonadales</taxon>
        <taxon>Erythrobacteraceae</taxon>
        <taxon>Altericroceibacterium</taxon>
    </lineage>
</organism>
<dbReference type="PANTHER" id="PTHR10846:SF8">
    <property type="entry name" value="INNER MEMBRANE PROTEIN YRBG"/>
    <property type="match status" value="1"/>
</dbReference>
<dbReference type="PANTHER" id="PTHR10846">
    <property type="entry name" value="SODIUM/POTASSIUM/CALCIUM EXCHANGER"/>
    <property type="match status" value="1"/>
</dbReference>
<feature type="transmembrane region" description="Helical" evidence="5">
    <location>
        <begin position="295"/>
        <end position="314"/>
    </location>
</feature>
<dbReference type="AlphaFoldDB" id="A0A845A9F5"/>
<dbReference type="GO" id="GO:0005886">
    <property type="term" value="C:plasma membrane"/>
    <property type="evidence" value="ECO:0007669"/>
    <property type="project" value="TreeGrafter"/>
</dbReference>
<keyword evidence="4 5" id="KW-0472">Membrane</keyword>
<keyword evidence="2 5" id="KW-0812">Transmembrane</keyword>